<evidence type="ECO:0000313" key="2">
    <source>
        <dbReference type="Proteomes" id="UP001055811"/>
    </source>
</evidence>
<accession>A0ACB9BPK0</accession>
<dbReference type="EMBL" id="CM042014">
    <property type="protein sequence ID" value="KAI3723834.1"/>
    <property type="molecule type" value="Genomic_DNA"/>
</dbReference>
<protein>
    <submittedName>
        <fullName evidence="1">Uncharacterized protein</fullName>
    </submittedName>
</protein>
<proteinExistence type="predicted"/>
<gene>
    <name evidence="1" type="ORF">L2E82_35595</name>
</gene>
<organism evidence="1 2">
    <name type="scientific">Cichorium intybus</name>
    <name type="common">Chicory</name>
    <dbReference type="NCBI Taxonomy" id="13427"/>
    <lineage>
        <taxon>Eukaryota</taxon>
        <taxon>Viridiplantae</taxon>
        <taxon>Streptophyta</taxon>
        <taxon>Embryophyta</taxon>
        <taxon>Tracheophyta</taxon>
        <taxon>Spermatophyta</taxon>
        <taxon>Magnoliopsida</taxon>
        <taxon>eudicotyledons</taxon>
        <taxon>Gunneridae</taxon>
        <taxon>Pentapetalae</taxon>
        <taxon>asterids</taxon>
        <taxon>campanulids</taxon>
        <taxon>Asterales</taxon>
        <taxon>Asteraceae</taxon>
        <taxon>Cichorioideae</taxon>
        <taxon>Cichorieae</taxon>
        <taxon>Cichoriinae</taxon>
        <taxon>Cichorium</taxon>
    </lineage>
</organism>
<comment type="caution">
    <text evidence="1">The sequence shown here is derived from an EMBL/GenBank/DDBJ whole genome shotgun (WGS) entry which is preliminary data.</text>
</comment>
<evidence type="ECO:0000313" key="1">
    <source>
        <dbReference type="EMBL" id="KAI3723834.1"/>
    </source>
</evidence>
<sequence>MFILSFSSIQKSGSHSLSYAPSSLHCDYVNGRHQHRQLPSPPPPLSLPQERSEKLPSSSRFTDLSHHLSHHDNVFSFTLNPNIKALCPLF</sequence>
<name>A0ACB9BPK0_CICIN</name>
<reference evidence="1 2" key="2">
    <citation type="journal article" date="2022" name="Mol. Ecol. Resour.">
        <title>The genomes of chicory, endive, great burdock and yacon provide insights into Asteraceae paleo-polyploidization history and plant inulin production.</title>
        <authorList>
            <person name="Fan W."/>
            <person name="Wang S."/>
            <person name="Wang H."/>
            <person name="Wang A."/>
            <person name="Jiang F."/>
            <person name="Liu H."/>
            <person name="Zhao H."/>
            <person name="Xu D."/>
            <person name="Zhang Y."/>
        </authorList>
    </citation>
    <scope>NUCLEOTIDE SEQUENCE [LARGE SCALE GENOMIC DNA]</scope>
    <source>
        <strain evidence="2">cv. Punajuju</strain>
        <tissue evidence="1">Leaves</tissue>
    </source>
</reference>
<reference evidence="2" key="1">
    <citation type="journal article" date="2022" name="Mol. Ecol. Resour.">
        <title>The genomes of chicory, endive, great burdock and yacon provide insights into Asteraceae palaeo-polyploidization history and plant inulin production.</title>
        <authorList>
            <person name="Fan W."/>
            <person name="Wang S."/>
            <person name="Wang H."/>
            <person name="Wang A."/>
            <person name="Jiang F."/>
            <person name="Liu H."/>
            <person name="Zhao H."/>
            <person name="Xu D."/>
            <person name="Zhang Y."/>
        </authorList>
    </citation>
    <scope>NUCLEOTIDE SEQUENCE [LARGE SCALE GENOMIC DNA]</scope>
    <source>
        <strain evidence="2">cv. Punajuju</strain>
    </source>
</reference>
<dbReference type="Proteomes" id="UP001055811">
    <property type="component" value="Linkage Group LG06"/>
</dbReference>
<keyword evidence="2" id="KW-1185">Reference proteome</keyword>